<dbReference type="Gene3D" id="1.20.120.1490">
    <property type="match status" value="1"/>
</dbReference>
<reference evidence="1 2" key="1">
    <citation type="submission" date="2017-06" db="EMBL/GenBank/DDBJ databases">
        <authorList>
            <person name="Kim H.J."/>
            <person name="Triplett B.A."/>
        </authorList>
    </citation>
    <scope>NUCLEOTIDE SEQUENCE [LARGE SCALE GENOMIC DNA]</scope>
    <source>
        <strain evidence="1 2">U15</strain>
    </source>
</reference>
<dbReference type="Pfam" id="PF07813">
    <property type="entry name" value="LTXXQ"/>
    <property type="match status" value="1"/>
</dbReference>
<gene>
    <name evidence="1" type="ORF">SAMN06265795_10333</name>
</gene>
<dbReference type="EMBL" id="FZOT01000003">
    <property type="protein sequence ID" value="SNS48501.1"/>
    <property type="molecule type" value="Genomic_DNA"/>
</dbReference>
<evidence type="ECO:0000313" key="2">
    <source>
        <dbReference type="Proteomes" id="UP000198284"/>
    </source>
</evidence>
<proteinExistence type="predicted"/>
<accession>A0A239EVN9</accession>
<dbReference type="AlphaFoldDB" id="A0A239EVN9"/>
<keyword evidence="2" id="KW-1185">Reference proteome</keyword>
<dbReference type="InterPro" id="IPR012899">
    <property type="entry name" value="LTXXQ"/>
</dbReference>
<organism evidence="1 2">
    <name type="scientific">Noviherbaspirillum humi</name>
    <dbReference type="NCBI Taxonomy" id="1688639"/>
    <lineage>
        <taxon>Bacteria</taxon>
        <taxon>Pseudomonadati</taxon>
        <taxon>Pseudomonadota</taxon>
        <taxon>Betaproteobacteria</taxon>
        <taxon>Burkholderiales</taxon>
        <taxon>Oxalobacteraceae</taxon>
        <taxon>Noviherbaspirillum</taxon>
    </lineage>
</organism>
<sequence>MHPVFRALHVSDMQREQIQNIGRNQAARLNDLYRTLASAKTALAALTRNGQFHDTQAKPHTDRLGAAMAEIALVRARSESEVIALLTPQQRQRLDQLRRQGTLDPATSIE</sequence>
<name>A0A239EVN9_9BURK</name>
<evidence type="ECO:0000313" key="1">
    <source>
        <dbReference type="EMBL" id="SNS48501.1"/>
    </source>
</evidence>
<dbReference type="Proteomes" id="UP000198284">
    <property type="component" value="Unassembled WGS sequence"/>
</dbReference>
<dbReference type="GO" id="GO:0042597">
    <property type="term" value="C:periplasmic space"/>
    <property type="evidence" value="ECO:0007669"/>
    <property type="project" value="InterPro"/>
</dbReference>
<protein>
    <submittedName>
        <fullName evidence="1">LTXXQ motif family protein</fullName>
    </submittedName>
</protein>